<evidence type="ECO:0000313" key="3">
    <source>
        <dbReference type="Proteomes" id="UP000327157"/>
    </source>
</evidence>
<sequence length="64" mass="7341">MEEQLQNGEPFVLELNPSSGDESEDDTNADDSDGDVVRRIITLLRDRPQMRMIRSAFISFRLLT</sequence>
<feature type="region of interest" description="Disordered" evidence="1">
    <location>
        <begin position="1"/>
        <end position="33"/>
    </location>
</feature>
<accession>A0A5N5H0Q9</accession>
<protein>
    <submittedName>
        <fullName evidence="2">Ribosome biogenesis protein TSR3-like protein</fullName>
    </submittedName>
</protein>
<reference evidence="2 3" key="3">
    <citation type="submission" date="2019-11" db="EMBL/GenBank/DDBJ databases">
        <title>A de novo genome assembly of a pear dwarfing rootstock.</title>
        <authorList>
            <person name="Wang F."/>
            <person name="Wang J."/>
            <person name="Li S."/>
            <person name="Zhang Y."/>
            <person name="Fang M."/>
            <person name="Ma L."/>
            <person name="Zhao Y."/>
            <person name="Jiang S."/>
        </authorList>
    </citation>
    <scope>NUCLEOTIDE SEQUENCE [LARGE SCALE GENOMIC DNA]</scope>
    <source>
        <strain evidence="2">S2</strain>
        <tissue evidence="2">Leaf</tissue>
    </source>
</reference>
<dbReference type="Proteomes" id="UP000327157">
    <property type="component" value="Chromosome 4"/>
</dbReference>
<evidence type="ECO:0000256" key="1">
    <source>
        <dbReference type="SAM" id="MobiDB-lite"/>
    </source>
</evidence>
<keyword evidence="3" id="KW-1185">Reference proteome</keyword>
<feature type="compositionally biased region" description="Acidic residues" evidence="1">
    <location>
        <begin position="21"/>
        <end position="33"/>
    </location>
</feature>
<proteinExistence type="predicted"/>
<comment type="caution">
    <text evidence="2">The sequence shown here is derived from an EMBL/GenBank/DDBJ whole genome shotgun (WGS) entry which is preliminary data.</text>
</comment>
<reference evidence="2 3" key="1">
    <citation type="submission" date="2019-09" db="EMBL/GenBank/DDBJ databases">
        <authorList>
            <person name="Ou C."/>
        </authorList>
    </citation>
    <scope>NUCLEOTIDE SEQUENCE [LARGE SCALE GENOMIC DNA]</scope>
    <source>
        <strain evidence="2">S2</strain>
        <tissue evidence="2">Leaf</tissue>
    </source>
</reference>
<reference evidence="3" key="2">
    <citation type="submission" date="2019-10" db="EMBL/GenBank/DDBJ databases">
        <title>A de novo genome assembly of a pear dwarfing rootstock.</title>
        <authorList>
            <person name="Wang F."/>
            <person name="Wang J."/>
            <person name="Li S."/>
            <person name="Zhang Y."/>
            <person name="Fang M."/>
            <person name="Ma L."/>
            <person name="Zhao Y."/>
            <person name="Jiang S."/>
        </authorList>
    </citation>
    <scope>NUCLEOTIDE SEQUENCE [LARGE SCALE GENOMIC DNA]</scope>
</reference>
<dbReference type="AlphaFoldDB" id="A0A5N5H0Q9"/>
<gene>
    <name evidence="2" type="ORF">D8674_023637</name>
</gene>
<name>A0A5N5H0Q9_9ROSA</name>
<dbReference type="EMBL" id="SMOL01000231">
    <property type="protein sequence ID" value="KAB2621455.1"/>
    <property type="molecule type" value="Genomic_DNA"/>
</dbReference>
<evidence type="ECO:0000313" key="2">
    <source>
        <dbReference type="EMBL" id="KAB2621455.1"/>
    </source>
</evidence>
<organism evidence="2 3">
    <name type="scientific">Pyrus ussuriensis x Pyrus communis</name>
    <dbReference type="NCBI Taxonomy" id="2448454"/>
    <lineage>
        <taxon>Eukaryota</taxon>
        <taxon>Viridiplantae</taxon>
        <taxon>Streptophyta</taxon>
        <taxon>Embryophyta</taxon>
        <taxon>Tracheophyta</taxon>
        <taxon>Spermatophyta</taxon>
        <taxon>Magnoliopsida</taxon>
        <taxon>eudicotyledons</taxon>
        <taxon>Gunneridae</taxon>
        <taxon>Pentapetalae</taxon>
        <taxon>rosids</taxon>
        <taxon>fabids</taxon>
        <taxon>Rosales</taxon>
        <taxon>Rosaceae</taxon>
        <taxon>Amygdaloideae</taxon>
        <taxon>Maleae</taxon>
        <taxon>Pyrus</taxon>
    </lineage>
</organism>